<proteinExistence type="predicted"/>
<feature type="region of interest" description="Disordered" evidence="1">
    <location>
        <begin position="1"/>
        <end position="57"/>
    </location>
</feature>
<dbReference type="Pfam" id="PF02572">
    <property type="entry name" value="CobA_CobO_BtuR"/>
    <property type="match status" value="1"/>
</dbReference>
<name>A0ABD6AMC3_9EURY</name>
<dbReference type="Gene3D" id="3.40.50.300">
    <property type="entry name" value="P-loop containing nucleotide triphosphate hydrolases"/>
    <property type="match status" value="1"/>
</dbReference>
<feature type="compositionally biased region" description="Acidic residues" evidence="1">
    <location>
        <begin position="1"/>
        <end position="19"/>
    </location>
</feature>
<dbReference type="RefSeq" id="WP_256409261.1">
    <property type="nucleotide sequence ID" value="NZ_JANHDN010000004.1"/>
</dbReference>
<dbReference type="InterPro" id="IPR027417">
    <property type="entry name" value="P-loop_NTPase"/>
</dbReference>
<dbReference type="PANTHER" id="PTHR46638:SF1">
    <property type="entry name" value="CORRINOID ADENOSYLTRANSFERASE"/>
    <property type="match status" value="1"/>
</dbReference>
<comment type="caution">
    <text evidence="2">The sequence shown here is derived from an EMBL/GenBank/DDBJ whole genome shotgun (WGS) entry which is preliminary data.</text>
</comment>
<protein>
    <submittedName>
        <fullName evidence="2">Cob(I)yrinic acid a,c-diamide adenosyltransferase</fullName>
    </submittedName>
</protein>
<accession>A0ABD6AMC3</accession>
<evidence type="ECO:0000313" key="3">
    <source>
        <dbReference type="Proteomes" id="UP001596545"/>
    </source>
</evidence>
<dbReference type="InterPro" id="IPR003724">
    <property type="entry name" value="CblAdoTrfase_CobA"/>
</dbReference>
<dbReference type="SUPFAM" id="SSF52540">
    <property type="entry name" value="P-loop containing nucleoside triphosphate hydrolases"/>
    <property type="match status" value="1"/>
</dbReference>
<sequence length="258" mass="26683">MTDDSDTITDGGESSETDPADGGSRAGDPTDGDSSDGDPAARTPGGGAAPEPEPVEPAAPEEFGLVQAWWGDGKGKTTAAMGMGFRAAGHGYRVHMLQFMKGGADSVEGVRGEYNAIAAMPGFSYENAGHYGWHGLLDGSADDEHEAKAAAAFDRAEALVAGAADADLAAPLPLDGDPDEGVHMLILDELLYAADRGLVDPNDVVALAESKPEGLELVLTGSHAEPEYLEGVADLISNVRKVAHPFDAGHRARRGTEY</sequence>
<evidence type="ECO:0000313" key="2">
    <source>
        <dbReference type="EMBL" id="MFC7325075.1"/>
    </source>
</evidence>
<reference evidence="2 3" key="1">
    <citation type="journal article" date="2019" name="Int. J. Syst. Evol. Microbiol.">
        <title>The Global Catalogue of Microorganisms (GCM) 10K type strain sequencing project: providing services to taxonomists for standard genome sequencing and annotation.</title>
        <authorList>
            <consortium name="The Broad Institute Genomics Platform"/>
            <consortium name="The Broad Institute Genome Sequencing Center for Infectious Disease"/>
            <person name="Wu L."/>
            <person name="Ma J."/>
        </authorList>
    </citation>
    <scope>NUCLEOTIDE SEQUENCE [LARGE SCALE GENOMIC DNA]</scope>
    <source>
        <strain evidence="2 3">CGMCC 1.12554</strain>
    </source>
</reference>
<dbReference type="PANTHER" id="PTHR46638">
    <property type="entry name" value="CORRINOID ADENOSYLTRANSFERASE"/>
    <property type="match status" value="1"/>
</dbReference>
<dbReference type="EMBL" id="JBHTBL010000008">
    <property type="protein sequence ID" value="MFC7325075.1"/>
    <property type="molecule type" value="Genomic_DNA"/>
</dbReference>
<organism evidence="2 3">
    <name type="scientific">Halorubrum rutilum</name>
    <dbReference type="NCBI Taxonomy" id="1364933"/>
    <lineage>
        <taxon>Archaea</taxon>
        <taxon>Methanobacteriati</taxon>
        <taxon>Methanobacteriota</taxon>
        <taxon>Stenosarchaea group</taxon>
        <taxon>Halobacteria</taxon>
        <taxon>Halobacteriales</taxon>
        <taxon>Haloferacaceae</taxon>
        <taxon>Halorubrum</taxon>
    </lineage>
</organism>
<dbReference type="AlphaFoldDB" id="A0ABD6AMC3"/>
<gene>
    <name evidence="2" type="ORF">ACFQMF_10855</name>
</gene>
<evidence type="ECO:0000256" key="1">
    <source>
        <dbReference type="SAM" id="MobiDB-lite"/>
    </source>
</evidence>
<dbReference type="Proteomes" id="UP001596545">
    <property type="component" value="Unassembled WGS sequence"/>
</dbReference>
<keyword evidence="3" id="KW-1185">Reference proteome</keyword>